<protein>
    <submittedName>
        <fullName evidence="2">Uncharacterized protein</fullName>
    </submittedName>
</protein>
<keyword evidence="3" id="KW-1185">Reference proteome</keyword>
<accession>A0A939B409</accession>
<dbReference type="RefSeq" id="WP_205107513.1">
    <property type="nucleotide sequence ID" value="NZ_JACJJL010000003.1"/>
</dbReference>
<feature type="signal peptide" evidence="1">
    <location>
        <begin position="1"/>
        <end position="20"/>
    </location>
</feature>
<keyword evidence="1" id="KW-0732">Signal</keyword>
<evidence type="ECO:0000313" key="2">
    <source>
        <dbReference type="EMBL" id="MBM6660597.1"/>
    </source>
</evidence>
<name>A0A939B409_9BACT</name>
<comment type="caution">
    <text evidence="2">The sequence shown here is derived from an EMBL/GenBank/DDBJ whole genome shotgun (WGS) entry which is preliminary data.</text>
</comment>
<feature type="chain" id="PRO_5037232760" evidence="1">
    <location>
        <begin position="21"/>
        <end position="1999"/>
    </location>
</feature>
<dbReference type="EMBL" id="JACJJL010000003">
    <property type="protein sequence ID" value="MBM6660597.1"/>
    <property type="molecule type" value="Genomic_DNA"/>
</dbReference>
<gene>
    <name evidence="2" type="ORF">H6B30_02315</name>
</gene>
<evidence type="ECO:0000313" key="3">
    <source>
        <dbReference type="Proteomes" id="UP000764045"/>
    </source>
</evidence>
<reference evidence="2 3" key="1">
    <citation type="journal article" date="2021" name="Sci. Rep.">
        <title>The distribution of antibiotic resistance genes in chicken gut microbiota commensals.</title>
        <authorList>
            <person name="Juricova H."/>
            <person name="Matiasovicova J."/>
            <person name="Kubasova T."/>
            <person name="Cejkova D."/>
            <person name="Rychlik I."/>
        </authorList>
    </citation>
    <scope>NUCLEOTIDE SEQUENCE [LARGE SCALE GENOMIC DNA]</scope>
    <source>
        <strain evidence="2 3">An819</strain>
    </source>
</reference>
<evidence type="ECO:0000256" key="1">
    <source>
        <dbReference type="SAM" id="SignalP"/>
    </source>
</evidence>
<dbReference type="Proteomes" id="UP000764045">
    <property type="component" value="Unassembled WGS sequence"/>
</dbReference>
<proteinExistence type="predicted"/>
<organism evidence="2 3">
    <name type="scientific">Marseilla massiliensis</name>
    <dbReference type="NCBI Taxonomy" id="1841864"/>
    <lineage>
        <taxon>Bacteria</taxon>
        <taxon>Pseudomonadati</taxon>
        <taxon>Bacteroidota</taxon>
        <taxon>Bacteroidia</taxon>
        <taxon>Bacteroidales</taxon>
        <taxon>Prevotellaceae</taxon>
        <taxon>Marseilla</taxon>
    </lineage>
</organism>
<sequence>MIRKFWVALAVLCMSQVARAQVSEDRYINFTDIKDMIQSAAAHAADGTDVGSGSGYNNISAIYDNKTNWWVSSKNGDVYIDLSFVVELEFSEIMFSEGGDSFEQVSAIEVQIPDGRGGWATAERFSSLAHRDDGLTLAFSKGSVSTSALRIYLNTDSNDKPIAIDEIEFVVESGVSPTIRHKASKWYAIKDSFGLSSGVLGTFRDDQPMFEPAMSSAEPIQAAHTYIDTIYMHKGSTTNLVLPTKKNNSSSVQTYQRWYSYRTDGTFETNHQDRGGTSVYDLLTPTNSSDDVYRFDNGYVGRPLGSIVNSMTFYYPTNDQFEAWFPNSNVDNNWFVVACDVSGYTDFMPEFVSNGSAEMSIDDCRKRFEENGYYEPTLAVRVIYYIVGVDERPENDSYSWNNGHGRLLDDKYNSNVDDNSADKYLEEYDITFPNKHVSDHTDELVALSKDAVNYAIPVDSTYDGTDTGALDIDIDSRQGATTGLLELVSATISGNNRVIMFRRKGAGAKSTWEVPDGTTATIKVTKTFKGVTYNIARFNLTFSASSVPLTQHQVAAIGAGDSLEFRSPDWMNNANNLTKLTELTFDEGYASHDQVGYGQDDYFHFPMAWEYCSYAFFDGSPLGDYIGLGNYNGPKRWYPEFDHYSIVNDYIGYGDVNDKFPKPPTGLGKDDGKYFVYVDASDRPGILARLPFEEKLCAGSELFVTAWMKSGGQVGSDDAAILFTVMGVKEEADGSNSYTPLYRHSSGQIRTTYHLTSGVPGTGAGTNDWYQIYFSFLNDDPNASQFDSYILQLENNCASTTGGDYYFDEIKVYIAQPNARVSQKEYTCTNTRTRMNIELDWERLMSRLGGEGTGDEEGISFCFIDETKYNNYLASAGSGDDLADKTAAIDSSIVLIGDGQVINTRLMSMFFNTTFEKNDSIGYSSFAGHDSDTIPQGQYFFAYQHMKDGKPYFYRSGSGGGHGNRNLTVDFYSVLSPNRPYLMLIVPADPNLGERELMEFFAAQMDDDCRIVTRFYVTSEAMLKVNGEVVDPDEDFCAGQIYNFTVQVRVPNADGENEGYLVIDDGVYFDWFFGTEEEFATDDPDYDTNLDVALTNFRSLYPDATVIDATTGPAEKVLDDGTLVRFTQDEYDLISKYANDRGQTGGVNSRLVLHREDLDIALLSGGLQLVVKPIQTVVPPDSSISDSLWSLVCWEYIPLLLKVSSDAPSLHAGFEEVKYPADDFNPALRIGLGQIREASAEGGRSLRVSLRNPKIVSDGATALGEISEEGNNRIYMVDSDDPQYKDYFTSADFDQFSLPIGTIDKLWAAENNAEGGYMDIKFDLQEQQGAGGFSFNPREGYTYTFVAWFEEKNEETGEVYTTCYGSFPVDMKVVPENLVWNGGANDNWNNDSNWRRADSSELHKPEGSGYITNEANQTGNGFVPMLFSNVVMPQGSRARLYMAGYADGGAWTGTSYSPRPEGMGDPTKDIQYDLMVYDPGADGQDDKLTTERFRVNICRDIHFEPGAQLLHAEQLIYNRAWMDVAVPSRQWTLMATPLCGVVAGDWYANADGSQADEEYFKDITFDNGKHSRLDPAVYQRSWTDQAIIVENDSCGKTPVAFGPLWSSVYNDAHVPYTAGGGFSMKTSGSGQTVFRMPKADLSYDVSTGTIDRSGQGRLFVSGLLDRSNPKELRPAASVEAVLTPSADGRYMMVGNPYMCGLDISKFMAANANLDGNYWIETEYGPVVGSAHGYNWLSTDGNTSIGPYGAIFVKLKGEGAATSVSFDKDMQMLEGAGGRSAARLAALTVTATADGRRSGAVLAYDGNAADGFCDGEDAQLMADLAGNATGVPLVYTVAGTTAASVNRVVAARRIPLGVFAGDGTTTTLTFAGTGELLNPRLYDAETSTETPLTDGYEITLTGPSHGRFFIVSDGPAASAIARPGVEASDLSAYSVAPGELIVTASRPLGLVSVYSASGALVRSVDAGGSDVCRITGLGSGVVVARVGLGGAVETRKVAVR</sequence>